<accession>A0A3D8LH70</accession>
<organism evidence="1 2">
    <name type="scientific">Pontibacter diazotrophicus</name>
    <dbReference type="NCBI Taxonomy" id="1400979"/>
    <lineage>
        <taxon>Bacteria</taxon>
        <taxon>Pseudomonadati</taxon>
        <taxon>Bacteroidota</taxon>
        <taxon>Cytophagia</taxon>
        <taxon>Cytophagales</taxon>
        <taxon>Hymenobacteraceae</taxon>
        <taxon>Pontibacter</taxon>
    </lineage>
</organism>
<protein>
    <submittedName>
        <fullName evidence="1">Uncharacterized protein</fullName>
    </submittedName>
</protein>
<comment type="caution">
    <text evidence="1">The sequence shown here is derived from an EMBL/GenBank/DDBJ whole genome shotgun (WGS) entry which is preliminary data.</text>
</comment>
<dbReference type="AlphaFoldDB" id="A0A3D8LH70"/>
<sequence length="76" mass="9020">MLYKVFFFAVLFYFRRKKLFQLRSELFLEYGLKSFHEVNAVKIFMGTIRGFYLSAFLNSCSCPSPALPLANNYEER</sequence>
<name>A0A3D8LH70_9BACT</name>
<keyword evidence="2" id="KW-1185">Reference proteome</keyword>
<gene>
    <name evidence="1" type="ORF">DXT99_03095</name>
</gene>
<reference evidence="2" key="1">
    <citation type="submission" date="2018-08" db="EMBL/GenBank/DDBJ databases">
        <authorList>
            <person name="Liu Z.-W."/>
            <person name="Du Z.-J."/>
        </authorList>
    </citation>
    <scope>NUCLEOTIDE SEQUENCE [LARGE SCALE GENOMIC DNA]</scope>
    <source>
        <strain evidence="2">H4X</strain>
    </source>
</reference>
<evidence type="ECO:0000313" key="1">
    <source>
        <dbReference type="EMBL" id="RDV16781.1"/>
    </source>
</evidence>
<dbReference type="Proteomes" id="UP000256708">
    <property type="component" value="Unassembled WGS sequence"/>
</dbReference>
<proteinExistence type="predicted"/>
<evidence type="ECO:0000313" key="2">
    <source>
        <dbReference type="Proteomes" id="UP000256708"/>
    </source>
</evidence>
<dbReference type="EMBL" id="QRGR01000003">
    <property type="protein sequence ID" value="RDV16781.1"/>
    <property type="molecule type" value="Genomic_DNA"/>
</dbReference>